<dbReference type="EMBL" id="FRCB01000005">
    <property type="protein sequence ID" value="SHM23704.1"/>
    <property type="molecule type" value="Genomic_DNA"/>
</dbReference>
<dbReference type="Proteomes" id="UP000322545">
    <property type="component" value="Unassembled WGS sequence"/>
</dbReference>
<dbReference type="PANTHER" id="PTHR30290:SF38">
    <property type="entry name" value="D,D-DIPEPTIDE-BINDING PERIPLASMIC PROTEIN DDPA-RELATED"/>
    <property type="match status" value="1"/>
</dbReference>
<dbReference type="GO" id="GO:1904680">
    <property type="term" value="F:peptide transmembrane transporter activity"/>
    <property type="evidence" value="ECO:0007669"/>
    <property type="project" value="TreeGrafter"/>
</dbReference>
<comment type="subcellular location">
    <subcellularLocation>
        <location evidence="1">Periplasm</location>
    </subcellularLocation>
</comment>
<dbReference type="GO" id="GO:0043190">
    <property type="term" value="C:ATP-binding cassette (ABC) transporter complex"/>
    <property type="evidence" value="ECO:0007669"/>
    <property type="project" value="InterPro"/>
</dbReference>
<dbReference type="PANTHER" id="PTHR30290">
    <property type="entry name" value="PERIPLASMIC BINDING COMPONENT OF ABC TRANSPORTER"/>
    <property type="match status" value="1"/>
</dbReference>
<proteinExistence type="inferred from homology"/>
<dbReference type="Gene3D" id="3.40.190.10">
    <property type="entry name" value="Periplasmic binding protein-like II"/>
    <property type="match status" value="1"/>
</dbReference>
<protein>
    <submittedName>
        <fullName evidence="5">Peptide/nickel transport system substrate-binding protein</fullName>
    </submittedName>
</protein>
<dbReference type="InterPro" id="IPR000914">
    <property type="entry name" value="SBP_5_dom"/>
</dbReference>
<name>A0A1M7H4X1_9RHOB</name>
<dbReference type="Gene3D" id="3.10.105.10">
    <property type="entry name" value="Dipeptide-binding Protein, Domain 3"/>
    <property type="match status" value="1"/>
</dbReference>
<evidence type="ECO:0000256" key="3">
    <source>
        <dbReference type="ARBA" id="ARBA00022729"/>
    </source>
</evidence>
<evidence type="ECO:0000259" key="4">
    <source>
        <dbReference type="Pfam" id="PF00496"/>
    </source>
</evidence>
<dbReference type="PROSITE" id="PS51318">
    <property type="entry name" value="TAT"/>
    <property type="match status" value="1"/>
</dbReference>
<keyword evidence="6" id="KW-1185">Reference proteome</keyword>
<comment type="similarity">
    <text evidence="2">Belongs to the bacterial solute-binding protein 5 family.</text>
</comment>
<keyword evidence="3" id="KW-0732">Signal</keyword>
<organism evidence="5 6">
    <name type="scientific">Roseovarius litoreus</name>
    <dbReference type="NCBI Taxonomy" id="1155722"/>
    <lineage>
        <taxon>Bacteria</taxon>
        <taxon>Pseudomonadati</taxon>
        <taxon>Pseudomonadota</taxon>
        <taxon>Alphaproteobacteria</taxon>
        <taxon>Rhodobacterales</taxon>
        <taxon>Roseobacteraceae</taxon>
        <taxon>Roseovarius</taxon>
    </lineage>
</organism>
<evidence type="ECO:0000313" key="5">
    <source>
        <dbReference type="EMBL" id="SHM23704.1"/>
    </source>
</evidence>
<evidence type="ECO:0000256" key="1">
    <source>
        <dbReference type="ARBA" id="ARBA00004418"/>
    </source>
</evidence>
<dbReference type="AlphaFoldDB" id="A0A1M7H4X1"/>
<reference evidence="5 6" key="1">
    <citation type="submission" date="2016-11" db="EMBL/GenBank/DDBJ databases">
        <authorList>
            <person name="Varghese N."/>
            <person name="Submissions S."/>
        </authorList>
    </citation>
    <scope>NUCLEOTIDE SEQUENCE [LARGE SCALE GENOMIC DNA]</scope>
    <source>
        <strain evidence="5 6">DSM 28249</strain>
    </source>
</reference>
<dbReference type="InterPro" id="IPR030678">
    <property type="entry name" value="Peptide/Ni-bd"/>
</dbReference>
<dbReference type="GO" id="GO:0030288">
    <property type="term" value="C:outer membrane-bounded periplasmic space"/>
    <property type="evidence" value="ECO:0007669"/>
    <property type="project" value="UniProtKB-ARBA"/>
</dbReference>
<dbReference type="PIRSF" id="PIRSF002741">
    <property type="entry name" value="MppA"/>
    <property type="match status" value="1"/>
</dbReference>
<dbReference type="RefSeq" id="WP_149779816.1">
    <property type="nucleotide sequence ID" value="NZ_FRCB01000005.1"/>
</dbReference>
<dbReference type="Pfam" id="PF00496">
    <property type="entry name" value="SBP_bac_5"/>
    <property type="match status" value="1"/>
</dbReference>
<feature type="domain" description="Solute-binding protein family 5" evidence="4">
    <location>
        <begin position="109"/>
        <end position="458"/>
    </location>
</feature>
<dbReference type="SUPFAM" id="SSF53850">
    <property type="entry name" value="Periplasmic binding protein-like II"/>
    <property type="match status" value="1"/>
</dbReference>
<evidence type="ECO:0000256" key="2">
    <source>
        <dbReference type="ARBA" id="ARBA00005695"/>
    </source>
</evidence>
<dbReference type="InterPro" id="IPR039424">
    <property type="entry name" value="SBP_5"/>
</dbReference>
<dbReference type="GO" id="GO:0015833">
    <property type="term" value="P:peptide transport"/>
    <property type="evidence" value="ECO:0007669"/>
    <property type="project" value="TreeGrafter"/>
</dbReference>
<accession>A0A1M7H4X1</accession>
<evidence type="ECO:0000313" key="6">
    <source>
        <dbReference type="Proteomes" id="UP000322545"/>
    </source>
</evidence>
<dbReference type="InterPro" id="IPR006311">
    <property type="entry name" value="TAT_signal"/>
</dbReference>
<sequence length="555" mass="60735">MPSRPCRPASFHPAARPLARALQEGRIDRREFLTRATGLGVGAAAAFALGGLPTPAPAQTAIAQGGTLRIQQNVKALRDPRSYDWSEMGNQTRGFLEYLVEYNADGTFRGLLLETWQVNEDATRYVLNLRPGITWNNGDRFTSADVAHNLARWCDSTAPRNGMASRFPGLIDPATGQLRDGAVGTPDDLTVTLQLSAPDITVIANMSDYPAALVHSSYDGGDPFMHGIGTGPFRPVSLEVGKSCVLERDPAHQWWGTEVFGGPYLDRIEFIDYGTDPSKWVEAARNGEIDLLYESVGDFIDIMDAIGWTRTRTESASTAVIRANARAEIDGATPYADAAVRRAMALAVDNEICLELGHAGRGTVAANDHVSPLHPAHADLGPAPYDPDQALADIRAAGLGDFEHTLVTLDDEWQRNTGDAVAAQLNDAGIPVRRVILPGAEFWDNWKEFPFSLTLWNHRPLGIQILNLAYRSDAAWNESGYANPAFDALLDQAMSLTDADARREVMRGIQTMMRDDGVIIQPYWRALYNHHNGTLVNAEKHPANEIHLYKIGFSA</sequence>
<gene>
    <name evidence="5" type="ORF">SAMN05443432_105267</name>
</gene>
<dbReference type="CDD" id="cd08503">
    <property type="entry name" value="PBP2_NikA_DppA_OppA_like_17"/>
    <property type="match status" value="1"/>
</dbReference>